<dbReference type="GO" id="GO:0050808">
    <property type="term" value="P:synapse organization"/>
    <property type="evidence" value="ECO:0007669"/>
    <property type="project" value="TreeGrafter"/>
</dbReference>
<feature type="binding site" evidence="10">
    <location>
        <position position="890"/>
    </location>
    <ligand>
        <name>ATP</name>
        <dbReference type="ChEBI" id="CHEBI:30616"/>
    </ligand>
</feature>
<organism evidence="16 17">
    <name type="scientific">Rhynchophorus ferrugineus</name>
    <name type="common">Red palm weevil</name>
    <name type="synonym">Curculio ferrugineus</name>
    <dbReference type="NCBI Taxonomy" id="354439"/>
    <lineage>
        <taxon>Eukaryota</taxon>
        <taxon>Metazoa</taxon>
        <taxon>Ecdysozoa</taxon>
        <taxon>Arthropoda</taxon>
        <taxon>Hexapoda</taxon>
        <taxon>Insecta</taxon>
        <taxon>Pterygota</taxon>
        <taxon>Neoptera</taxon>
        <taxon>Endopterygota</taxon>
        <taxon>Coleoptera</taxon>
        <taxon>Polyphaga</taxon>
        <taxon>Cucujiformia</taxon>
        <taxon>Curculionidae</taxon>
        <taxon>Dryophthorinae</taxon>
        <taxon>Rhynchophorus</taxon>
    </lineage>
</organism>
<feature type="domain" description="Ig-like" evidence="15">
    <location>
        <begin position="324"/>
        <end position="422"/>
    </location>
</feature>
<evidence type="ECO:0000256" key="1">
    <source>
        <dbReference type="ARBA" id="ARBA00004167"/>
    </source>
</evidence>
<dbReference type="OrthoDB" id="2413561at2759"/>
<feature type="domain" description="Ig-like" evidence="15">
    <location>
        <begin position="431"/>
        <end position="512"/>
    </location>
</feature>
<comment type="subcellular location">
    <subcellularLocation>
        <location evidence="1">Membrane</location>
        <topology evidence="1">Single-pass membrane protein</topology>
    </subcellularLocation>
</comment>
<dbReference type="PRINTS" id="PR00109">
    <property type="entry name" value="TYRKINASE"/>
</dbReference>
<dbReference type="GO" id="GO:0005886">
    <property type="term" value="C:plasma membrane"/>
    <property type="evidence" value="ECO:0007669"/>
    <property type="project" value="TreeGrafter"/>
</dbReference>
<evidence type="ECO:0000256" key="13">
    <source>
        <dbReference type="SAM" id="Phobius"/>
    </source>
</evidence>
<feature type="region of interest" description="Disordered" evidence="12">
    <location>
        <begin position="761"/>
        <end position="780"/>
    </location>
</feature>
<dbReference type="PROSITE" id="PS50835">
    <property type="entry name" value="IG_LIKE"/>
    <property type="match status" value="6"/>
</dbReference>
<feature type="transmembrane region" description="Helical" evidence="13">
    <location>
        <begin position="624"/>
        <end position="645"/>
    </location>
</feature>
<dbReference type="Pfam" id="PF13927">
    <property type="entry name" value="Ig_3"/>
    <property type="match status" value="3"/>
</dbReference>
<evidence type="ECO:0000259" key="15">
    <source>
        <dbReference type="PROSITE" id="PS50835"/>
    </source>
</evidence>
<keyword evidence="5" id="KW-1015">Disulfide bond</keyword>
<dbReference type="Pfam" id="PF07714">
    <property type="entry name" value="PK_Tyr_Ser-Thr"/>
    <property type="match status" value="1"/>
</dbReference>
<name>A0A834ITC0_RHYFE</name>
<dbReference type="GO" id="GO:0030424">
    <property type="term" value="C:axon"/>
    <property type="evidence" value="ECO:0007669"/>
    <property type="project" value="TreeGrafter"/>
</dbReference>
<evidence type="ECO:0000256" key="12">
    <source>
        <dbReference type="SAM" id="MobiDB-lite"/>
    </source>
</evidence>
<keyword evidence="4 13" id="KW-0472">Membrane</keyword>
<evidence type="ECO:0000313" key="17">
    <source>
        <dbReference type="Proteomes" id="UP000625711"/>
    </source>
</evidence>
<dbReference type="GO" id="GO:0046872">
    <property type="term" value="F:metal ion binding"/>
    <property type="evidence" value="ECO:0007669"/>
    <property type="project" value="UniProtKB-KW"/>
</dbReference>
<dbReference type="Pfam" id="PF07679">
    <property type="entry name" value="I-set"/>
    <property type="match status" value="3"/>
</dbReference>
<dbReference type="PIRSF" id="PIRSF000615">
    <property type="entry name" value="TyrPK_CSF1-R"/>
    <property type="match status" value="1"/>
</dbReference>
<sequence>MRCIFWTFAEFEFTTGETYGWARGPARGERRGYMGNVIEEPEVVLQEPSKSEEIRKGGEVVLKCHLEASGDVHIEWFRNSRPISQHSRFELKKRRMVIKKVEPSDNGIYKCAARNAAGVRNSTKSFALRVVGENFPQIQVVPNDVIVKEGGAAYFECSYKSDKQLNWRFNGDEKPNERVVLHPNGSMRIDSVQKSDEGTYDCIGNKDVPEHSQIYTANLRVAFLEQFTSKSFEPMLSEDGDKAVAEGAYFQLTCLEPKALPYAKKWWENPAGHTISDRGEIYVDDGRLIINNVTLSDAGKYTCIAENMAGKTTKFVNIVVTTLPELLQGPSSITVDENDKSILTCLYNTSYEKHTIVRWRKDGKLLKHDYNEPSSIHQRIRIFKHNGTLVIHSTQTADRGEYICEVITEGFEPVPSEPATISVIEQLRFVPPPVNKKLELDRAAKIHCKAQGTPPPLIHWEKGGLSSENFPAHITDMNGTLHFTKVAPEDKGKYTCIASNSQGTINVSITIDVVVAPRFIVPPKTPIEVNEGESLMIDCIAEGDPEPTVQWDKNSSMNDFDLTRFKLLPNGTLYISEVYKDDENKYGCTAGSSAGLNRKEIQLIVHGRDGYPTGADGDSTVTKAVLITMSVAGAYIVLVIGLMIWCRFRRRSRKLPIADEKLENGEMEHQELKANENGTAPGSSKVTVNGIESHKEGQKSDGAETCNSQGSNQSKKSKTSYDKLALSRTLLKDLTLIGRGEFGDILVAKISQSHVSMLIADKRSSGTSNKTEKSDDKPQEDKEISCLVKVLSQTKEEASLAEFKREIDMFSKLSHDNITKLLGLCREEEPHYLIMEHTDWGDLKKFLVATKSGTPPPLTIPQCLAIIHQLARGMDHLASNRMVHKDLAARNCLVTSNLMVKIGMPKLSRDPYSQEYCKHVNQIIPLRWLPYEAVYEDEYSTKSDAYSFGVVIWEVFSQGELPQSKINDNTFLTKLKEKKLEWKAHESTPETLEKIQELCLDLNPQNRPAFSQLSKDISEILKSL</sequence>
<reference evidence="16" key="1">
    <citation type="submission" date="2020-08" db="EMBL/GenBank/DDBJ databases">
        <title>Genome sequencing and assembly of the red palm weevil Rhynchophorus ferrugineus.</title>
        <authorList>
            <person name="Dias G.B."/>
            <person name="Bergman C.M."/>
            <person name="Manee M."/>
        </authorList>
    </citation>
    <scope>NUCLEOTIDE SEQUENCE</scope>
    <source>
        <strain evidence="16">AA-2017</strain>
        <tissue evidence="16">Whole larva</tissue>
    </source>
</reference>
<accession>A0A834ITC0</accession>
<protein>
    <recommendedName>
        <fullName evidence="18">Tyrosine-protein kinase-like otk</fullName>
    </recommendedName>
</protein>
<keyword evidence="10" id="KW-0067">ATP-binding</keyword>
<keyword evidence="8" id="KW-0393">Immunoglobulin domain</keyword>
<keyword evidence="11" id="KW-0479">Metal-binding</keyword>
<feature type="binding site" evidence="11">
    <location>
        <position position="891"/>
    </location>
    <ligand>
        <name>Mg(2+)</name>
        <dbReference type="ChEBI" id="CHEBI:18420"/>
    </ligand>
</feature>
<dbReference type="InterPro" id="IPR050958">
    <property type="entry name" value="Cell_Adh-Cytoskel_Orgn"/>
</dbReference>
<evidence type="ECO:0000256" key="6">
    <source>
        <dbReference type="ARBA" id="ARBA00023170"/>
    </source>
</evidence>
<evidence type="ECO:0000256" key="3">
    <source>
        <dbReference type="ARBA" id="ARBA00022989"/>
    </source>
</evidence>
<dbReference type="InterPro" id="IPR008266">
    <property type="entry name" value="Tyr_kinase_AS"/>
</dbReference>
<evidence type="ECO:0000256" key="11">
    <source>
        <dbReference type="PIRSR" id="PIRSR000615-3"/>
    </source>
</evidence>
<feature type="compositionally biased region" description="Basic and acidic residues" evidence="12">
    <location>
        <begin position="693"/>
        <end position="702"/>
    </location>
</feature>
<evidence type="ECO:0000256" key="2">
    <source>
        <dbReference type="ARBA" id="ARBA00022692"/>
    </source>
</evidence>
<evidence type="ECO:0008006" key="18">
    <source>
        <dbReference type="Google" id="ProtNLM"/>
    </source>
</evidence>
<keyword evidence="6" id="KW-0675">Receptor</keyword>
<dbReference type="GO" id="GO:0007156">
    <property type="term" value="P:homophilic cell adhesion via plasma membrane adhesion molecules"/>
    <property type="evidence" value="ECO:0007669"/>
    <property type="project" value="TreeGrafter"/>
</dbReference>
<feature type="domain" description="Ig-like" evidence="15">
    <location>
        <begin position="234"/>
        <end position="321"/>
    </location>
</feature>
<feature type="domain" description="Ig-like" evidence="15">
    <location>
        <begin position="517"/>
        <end position="602"/>
    </location>
</feature>
<evidence type="ECO:0000256" key="4">
    <source>
        <dbReference type="ARBA" id="ARBA00023136"/>
    </source>
</evidence>
<evidence type="ECO:0000259" key="14">
    <source>
        <dbReference type="PROSITE" id="PS50011"/>
    </source>
</evidence>
<dbReference type="PANTHER" id="PTHR45080:SF21">
    <property type="entry name" value="INACTIVE TYROSINE-PROTEIN KINASE 7"/>
    <property type="match status" value="1"/>
</dbReference>
<evidence type="ECO:0000256" key="8">
    <source>
        <dbReference type="ARBA" id="ARBA00023319"/>
    </source>
</evidence>
<dbReference type="GO" id="GO:0043025">
    <property type="term" value="C:neuronal cell body"/>
    <property type="evidence" value="ECO:0007669"/>
    <property type="project" value="TreeGrafter"/>
</dbReference>
<dbReference type="PROSITE" id="PS50011">
    <property type="entry name" value="PROTEIN_KINASE_DOM"/>
    <property type="match status" value="1"/>
</dbReference>
<dbReference type="InterPro" id="IPR001245">
    <property type="entry name" value="Ser-Thr/Tyr_kinase_cat_dom"/>
</dbReference>
<feature type="active site" description="Proton acceptor" evidence="9">
    <location>
        <position position="886"/>
    </location>
</feature>
<keyword evidence="17" id="KW-1185">Reference proteome</keyword>
<dbReference type="FunFam" id="2.60.40.10:FF:000032">
    <property type="entry name" value="palladin isoform X1"/>
    <property type="match status" value="1"/>
</dbReference>
<dbReference type="Gene3D" id="3.30.200.20">
    <property type="entry name" value="Phosphorylase Kinase, domain 1"/>
    <property type="match status" value="1"/>
</dbReference>
<evidence type="ECO:0000256" key="10">
    <source>
        <dbReference type="PIRSR" id="PIRSR000615-2"/>
    </source>
</evidence>
<keyword evidence="3 13" id="KW-1133">Transmembrane helix</keyword>
<keyword evidence="2 13" id="KW-0812">Transmembrane</keyword>
<dbReference type="InterPro" id="IPR013783">
    <property type="entry name" value="Ig-like_fold"/>
</dbReference>
<dbReference type="GO" id="GO:0004672">
    <property type="term" value="F:protein kinase activity"/>
    <property type="evidence" value="ECO:0007669"/>
    <property type="project" value="InterPro"/>
</dbReference>
<feature type="domain" description="Ig-like" evidence="15">
    <location>
        <begin position="136"/>
        <end position="202"/>
    </location>
</feature>
<feature type="domain" description="Ig-like" evidence="15">
    <location>
        <begin position="41"/>
        <end position="127"/>
    </location>
</feature>
<dbReference type="InterPro" id="IPR013098">
    <property type="entry name" value="Ig_I-set"/>
</dbReference>
<dbReference type="Gene3D" id="2.60.40.10">
    <property type="entry name" value="Immunoglobulins"/>
    <property type="match status" value="6"/>
</dbReference>
<proteinExistence type="predicted"/>
<dbReference type="PANTHER" id="PTHR45080">
    <property type="entry name" value="CONTACTIN 5"/>
    <property type="match status" value="1"/>
</dbReference>
<dbReference type="PROSITE" id="PS00109">
    <property type="entry name" value="PROTEIN_KINASE_TYR"/>
    <property type="match status" value="1"/>
</dbReference>
<evidence type="ECO:0000256" key="7">
    <source>
        <dbReference type="ARBA" id="ARBA00023180"/>
    </source>
</evidence>
<dbReference type="SUPFAM" id="SSF56112">
    <property type="entry name" value="Protein kinase-like (PK-like)"/>
    <property type="match status" value="1"/>
</dbReference>
<dbReference type="InterPro" id="IPR000719">
    <property type="entry name" value="Prot_kinase_dom"/>
</dbReference>
<keyword evidence="7" id="KW-0325">Glycoprotein</keyword>
<comment type="caution">
    <text evidence="16">The sequence shown here is derived from an EMBL/GenBank/DDBJ whole genome shotgun (WGS) entry which is preliminary data.</text>
</comment>
<dbReference type="GO" id="GO:0005524">
    <property type="term" value="F:ATP binding"/>
    <property type="evidence" value="ECO:0007669"/>
    <property type="project" value="UniProtKB-KW"/>
</dbReference>
<keyword evidence="10" id="KW-0547">Nucleotide-binding</keyword>
<dbReference type="InterPro" id="IPR011009">
    <property type="entry name" value="Kinase-like_dom_sf"/>
</dbReference>
<dbReference type="InterPro" id="IPR003598">
    <property type="entry name" value="Ig_sub2"/>
</dbReference>
<gene>
    <name evidence="16" type="ORF">GWI33_008284</name>
</gene>
<dbReference type="SMART" id="SM00408">
    <property type="entry name" value="IGc2"/>
    <property type="match status" value="6"/>
</dbReference>
<dbReference type="Proteomes" id="UP000625711">
    <property type="component" value="Unassembled WGS sequence"/>
</dbReference>
<evidence type="ECO:0000256" key="9">
    <source>
        <dbReference type="PIRSR" id="PIRSR000615-1"/>
    </source>
</evidence>
<dbReference type="InterPro" id="IPR007110">
    <property type="entry name" value="Ig-like_dom"/>
</dbReference>
<evidence type="ECO:0000313" key="16">
    <source>
        <dbReference type="EMBL" id="KAF7285980.1"/>
    </source>
</evidence>
<dbReference type="SUPFAM" id="SSF48726">
    <property type="entry name" value="Immunoglobulin"/>
    <property type="match status" value="6"/>
</dbReference>
<keyword evidence="11" id="KW-0460">Magnesium</keyword>
<dbReference type="InterPro" id="IPR036179">
    <property type="entry name" value="Ig-like_dom_sf"/>
</dbReference>
<dbReference type="EMBL" id="JAACXV010000039">
    <property type="protein sequence ID" value="KAF7285980.1"/>
    <property type="molecule type" value="Genomic_DNA"/>
</dbReference>
<dbReference type="Gene3D" id="1.10.510.10">
    <property type="entry name" value="Transferase(Phosphotransferase) domain 1"/>
    <property type="match status" value="1"/>
</dbReference>
<dbReference type="SMART" id="SM00409">
    <property type="entry name" value="IG"/>
    <property type="match status" value="6"/>
</dbReference>
<dbReference type="AlphaFoldDB" id="A0A834ITC0"/>
<feature type="region of interest" description="Disordered" evidence="12">
    <location>
        <begin position="693"/>
        <end position="718"/>
    </location>
</feature>
<evidence type="ECO:0000256" key="5">
    <source>
        <dbReference type="ARBA" id="ARBA00023157"/>
    </source>
</evidence>
<dbReference type="GO" id="GO:0008046">
    <property type="term" value="F:axon guidance receptor activity"/>
    <property type="evidence" value="ECO:0007669"/>
    <property type="project" value="TreeGrafter"/>
</dbReference>
<dbReference type="InterPro" id="IPR003599">
    <property type="entry name" value="Ig_sub"/>
</dbReference>
<feature type="domain" description="Protein kinase" evidence="14">
    <location>
        <begin position="731"/>
        <end position="1021"/>
    </location>
</feature>